<feature type="binding site" evidence="12">
    <location>
        <begin position="53"/>
        <end position="60"/>
    </location>
    <ligand>
        <name>ATP</name>
        <dbReference type="ChEBI" id="CHEBI:30616"/>
    </ligand>
</feature>
<dbReference type="InterPro" id="IPR008144">
    <property type="entry name" value="Guanylate_kin-like_dom"/>
</dbReference>
<dbReference type="SMART" id="SM00072">
    <property type="entry name" value="GuKc"/>
    <property type="match status" value="1"/>
</dbReference>
<dbReference type="GeneID" id="96866931"/>
<evidence type="ECO:0000256" key="8">
    <source>
        <dbReference type="ARBA" id="ARBA00022777"/>
    </source>
</evidence>
<comment type="subcellular location">
    <subcellularLocation>
        <location evidence="2 12">Cytoplasm</location>
    </subcellularLocation>
</comment>
<evidence type="ECO:0000256" key="9">
    <source>
        <dbReference type="ARBA" id="ARBA00022840"/>
    </source>
</evidence>
<dbReference type="PANTHER" id="PTHR23117:SF13">
    <property type="entry name" value="GUANYLATE KINASE"/>
    <property type="match status" value="1"/>
</dbReference>
<comment type="similarity">
    <text evidence="3 12">Belongs to the guanylate kinase family.</text>
</comment>
<evidence type="ECO:0000256" key="3">
    <source>
        <dbReference type="ARBA" id="ARBA00005790"/>
    </source>
</evidence>
<evidence type="ECO:0000313" key="13">
    <source>
        <dbReference type="EMBL" id="QHG89646.2"/>
    </source>
</evidence>
<dbReference type="GO" id="GO:0004385">
    <property type="term" value="F:GMP kinase activity"/>
    <property type="evidence" value="ECO:0007669"/>
    <property type="project" value="UniProtKB-UniRule"/>
</dbReference>
<dbReference type="GO" id="GO:0005524">
    <property type="term" value="F:ATP binding"/>
    <property type="evidence" value="ECO:0007669"/>
    <property type="project" value="UniProtKB-UniRule"/>
</dbReference>
<dbReference type="InterPro" id="IPR027417">
    <property type="entry name" value="P-loop_NTPase"/>
</dbReference>
<dbReference type="EMBL" id="CP033512">
    <property type="protein sequence ID" value="QHG89646.2"/>
    <property type="molecule type" value="Genomic_DNA"/>
</dbReference>
<keyword evidence="12" id="KW-0963">Cytoplasm</keyword>
<evidence type="ECO:0000256" key="7">
    <source>
        <dbReference type="ARBA" id="ARBA00022741"/>
    </source>
</evidence>
<dbReference type="EC" id="2.7.4.8" evidence="4 12"/>
<accession>A0A6P1LB46</accession>
<dbReference type="Gene3D" id="3.30.63.10">
    <property type="entry name" value="Guanylate Kinase phosphate binding domain"/>
    <property type="match status" value="1"/>
</dbReference>
<keyword evidence="8 12" id="KW-0418">Kinase</keyword>
<dbReference type="RefSeq" id="WP_004024846.1">
    <property type="nucleotide sequence ID" value="NZ_AGFP01000018.1"/>
</dbReference>
<evidence type="ECO:0000256" key="12">
    <source>
        <dbReference type="HAMAP-Rule" id="MF_00328"/>
    </source>
</evidence>
<dbReference type="SUPFAM" id="SSF52540">
    <property type="entry name" value="P-loop containing nucleoside triphosphate hydrolases"/>
    <property type="match status" value="1"/>
</dbReference>
<dbReference type="HAMAP" id="MF_00328">
    <property type="entry name" value="Guanylate_kinase"/>
    <property type="match status" value="1"/>
</dbReference>
<dbReference type="AlphaFoldDB" id="A0A6P1LB46"/>
<evidence type="ECO:0000256" key="4">
    <source>
        <dbReference type="ARBA" id="ARBA00012961"/>
    </source>
</evidence>
<organism evidence="13">
    <name type="scientific">Malacoplasma iowae 695</name>
    <dbReference type="NCBI Taxonomy" id="1048830"/>
    <lineage>
        <taxon>Bacteria</taxon>
        <taxon>Bacillati</taxon>
        <taxon>Mycoplasmatota</taxon>
        <taxon>Mycoplasmoidales</taxon>
        <taxon>Mycoplasmoidaceae</taxon>
        <taxon>Malacoplasma</taxon>
    </lineage>
</organism>
<keyword evidence="9 12" id="KW-0067">ATP-binding</keyword>
<dbReference type="GO" id="GO:0005829">
    <property type="term" value="C:cytosol"/>
    <property type="evidence" value="ECO:0007669"/>
    <property type="project" value="TreeGrafter"/>
</dbReference>
<comment type="function">
    <text evidence="1 12">Essential for recycling GMP and indirectly, cGMP.</text>
</comment>
<evidence type="ECO:0000256" key="5">
    <source>
        <dbReference type="ARBA" id="ARBA00016296"/>
    </source>
</evidence>
<name>A0A6P1LB46_MALIO</name>
<dbReference type="FunFam" id="3.30.63.10:FF:000002">
    <property type="entry name" value="Guanylate kinase 1"/>
    <property type="match status" value="1"/>
</dbReference>
<dbReference type="Proteomes" id="UP000464283">
    <property type="component" value="Chromosome"/>
</dbReference>
<dbReference type="InterPro" id="IPR017665">
    <property type="entry name" value="Guanylate_kinase"/>
</dbReference>
<dbReference type="InterPro" id="IPR020590">
    <property type="entry name" value="Guanylate_kinase_CS"/>
</dbReference>
<dbReference type="KEGG" id="miw:EER00_01895"/>
<gene>
    <name evidence="12 13" type="primary">gmk</name>
    <name evidence="13" type="ORF">EER00_01895</name>
</gene>
<evidence type="ECO:0000256" key="1">
    <source>
        <dbReference type="ARBA" id="ARBA00003531"/>
    </source>
</evidence>
<sequence length="237" mass="27336">MMGLSSNTNHSDFGVIFLNILYTLDKVSYTINNIKTNNGAFVNKKGLIIIISGPSGVGKKTIIDQFINDTELNLSYSVSMTTREPREGEMNGVDYFFVSDEEFTKAIENNELLEWAEFAKNKYGTPLKKVYEQIEKGKNVILEIEVKGATDVIKKIKREDFVSIFIIPPSIKELKRRLKKRDTEDRKKIRMRIKRAKEEIKMTKDYDHVVLNDDATRAAIEMKKIILGDIYRVNKEK</sequence>
<comment type="catalytic activity">
    <reaction evidence="11 12">
        <text>GMP + ATP = GDP + ADP</text>
        <dbReference type="Rhea" id="RHEA:20780"/>
        <dbReference type="ChEBI" id="CHEBI:30616"/>
        <dbReference type="ChEBI" id="CHEBI:58115"/>
        <dbReference type="ChEBI" id="CHEBI:58189"/>
        <dbReference type="ChEBI" id="CHEBI:456216"/>
        <dbReference type="EC" id="2.7.4.8"/>
    </reaction>
</comment>
<proteinExistence type="inferred from homology"/>
<evidence type="ECO:0000256" key="11">
    <source>
        <dbReference type="ARBA" id="ARBA00048594"/>
    </source>
</evidence>
<keyword evidence="6 12" id="KW-0808">Transferase</keyword>
<dbReference type="PANTHER" id="PTHR23117">
    <property type="entry name" value="GUANYLATE KINASE-RELATED"/>
    <property type="match status" value="1"/>
</dbReference>
<dbReference type="PROSITE" id="PS50052">
    <property type="entry name" value="GUANYLATE_KINASE_2"/>
    <property type="match status" value="1"/>
</dbReference>
<dbReference type="NCBIfam" id="TIGR03263">
    <property type="entry name" value="guanyl_kin"/>
    <property type="match status" value="1"/>
</dbReference>
<evidence type="ECO:0000256" key="6">
    <source>
        <dbReference type="ARBA" id="ARBA00022679"/>
    </source>
</evidence>
<protein>
    <recommendedName>
        <fullName evidence="5 12">Guanylate kinase</fullName>
        <ecNumber evidence="4 12">2.7.4.8</ecNumber>
    </recommendedName>
    <alternativeName>
        <fullName evidence="10 12">GMP kinase</fullName>
    </alternativeName>
</protein>
<evidence type="ECO:0000256" key="2">
    <source>
        <dbReference type="ARBA" id="ARBA00004496"/>
    </source>
</evidence>
<dbReference type="PROSITE" id="PS00856">
    <property type="entry name" value="GUANYLATE_KINASE_1"/>
    <property type="match status" value="1"/>
</dbReference>
<dbReference type="InterPro" id="IPR008145">
    <property type="entry name" value="GK/Ca_channel_bsu"/>
</dbReference>
<evidence type="ECO:0000256" key="10">
    <source>
        <dbReference type="ARBA" id="ARBA00030128"/>
    </source>
</evidence>
<dbReference type="CDD" id="cd00071">
    <property type="entry name" value="GMPK"/>
    <property type="match status" value="1"/>
</dbReference>
<reference evidence="13" key="1">
    <citation type="submission" date="2022-10" db="EMBL/GenBank/DDBJ databases">
        <title>The first complete genome sequence of Mycoplasma iowae strain 695.</title>
        <authorList>
            <person name="Ghanem M."/>
            <person name="El-Gazzar M."/>
        </authorList>
    </citation>
    <scope>NUCLEOTIDE SEQUENCE</scope>
    <source>
        <strain evidence="13">695</strain>
    </source>
</reference>
<dbReference type="Gene3D" id="3.40.50.300">
    <property type="entry name" value="P-loop containing nucleotide triphosphate hydrolases"/>
    <property type="match status" value="1"/>
</dbReference>
<keyword evidence="7 12" id="KW-0547">Nucleotide-binding</keyword>
<dbReference type="Pfam" id="PF00625">
    <property type="entry name" value="Guanylate_kin"/>
    <property type="match status" value="1"/>
</dbReference>